<dbReference type="RefSeq" id="WP_379919037.1">
    <property type="nucleotide sequence ID" value="NZ_JBHUDD010000160.1"/>
</dbReference>
<evidence type="ECO:0000313" key="2">
    <source>
        <dbReference type="Proteomes" id="UP001597186"/>
    </source>
</evidence>
<accession>A0ABW4ELT8</accession>
<comment type="caution">
    <text evidence="1">The sequence shown here is derived from an EMBL/GenBank/DDBJ whole genome shotgun (WGS) entry which is preliminary data.</text>
</comment>
<reference evidence="2" key="1">
    <citation type="journal article" date="2019" name="Int. J. Syst. Evol. Microbiol.">
        <title>The Global Catalogue of Microorganisms (GCM) 10K type strain sequencing project: providing services to taxonomists for standard genome sequencing and annotation.</title>
        <authorList>
            <consortium name="The Broad Institute Genomics Platform"/>
            <consortium name="The Broad Institute Genome Sequencing Center for Infectious Disease"/>
            <person name="Wu L."/>
            <person name="Ma J."/>
        </authorList>
    </citation>
    <scope>NUCLEOTIDE SEQUENCE [LARGE SCALE GENOMIC DNA]</scope>
    <source>
        <strain evidence="2">CGMCC 1.12477</strain>
    </source>
</reference>
<proteinExistence type="predicted"/>
<protein>
    <recommendedName>
        <fullName evidence="3">Subtilase family protein</fullName>
    </recommendedName>
</protein>
<gene>
    <name evidence="1" type="ORF">ACFTOW_19835</name>
</gene>
<dbReference type="InterPro" id="IPR036852">
    <property type="entry name" value="Peptidase_S8/S53_dom_sf"/>
</dbReference>
<dbReference type="SUPFAM" id="SSF52743">
    <property type="entry name" value="Subtilisin-like"/>
    <property type="match status" value="1"/>
</dbReference>
<evidence type="ECO:0008006" key="3">
    <source>
        <dbReference type="Google" id="ProtNLM"/>
    </source>
</evidence>
<evidence type="ECO:0000313" key="1">
    <source>
        <dbReference type="EMBL" id="MFD1511641.1"/>
    </source>
</evidence>
<sequence length="688" mass="74303">MYHPRPEDQRIDRYTGPYERWITSPELGQPFAFPPDLDPKGGYFTALLEGYGDCLPDPAGMAARLPPIWAPGDVAHRILPFAFQHLIGDEADPQMDCKVAALLSDLENTRFRVNFPIRPDAWVEDYAPDDAMHGWTPPATRPKAIVAVIDDGIPFAGGAFLDAHGRTRISHCWLQSAPASPRDSVPFGRQIVNGDIDALRAKAGGNEAQAYRQSGTLLPGLSGRGGLMRRAASHGAQVMGLAAGNGPGIQADTIGDEVQIIAVELPNTISWETSGFGKETYLLAGLHYVFDRARRIAAQTGSETAELPLFINLSYGWNAGRHDAGSALDDAISHMVTARRAIQPLTHVLMPTGNEFDADLHAHIDEQRLRNGACRLGWQVPPDDKTCSYLEIWFPPGMDPSQYQIDLIPPHGHLSSRGELLMTPDPALTGGDPRRFVEIEMAGRNIGQMSADLDRGTRWRAMIALLPTCHKPGQDRAAPAGRWTLDISRTAQANPLPAGQAIKLWVQRDDDPVRMGTGGQQSYLVDLEPPPRPDERAVYDGRLDLIRGYGGLSAIATAPCVTRVAGYEALTGYPARYSGASPISATAAEAPLIEASAPSDRSRLRAGVRGIGVLSGTRATLAGTSAACPQVTRALVLNAVAGRDIWEGFIDRPAHLNNARAEPQTQIARAQHHARLGAKLLPATAIRL</sequence>
<dbReference type="EMBL" id="JBHUDD010000160">
    <property type="protein sequence ID" value="MFD1511641.1"/>
    <property type="molecule type" value="Genomic_DNA"/>
</dbReference>
<dbReference type="Proteomes" id="UP001597186">
    <property type="component" value="Unassembled WGS sequence"/>
</dbReference>
<organism evidence="1 2">
    <name type="scientific">Lacimonas salitolerans</name>
    <dbReference type="NCBI Taxonomy" id="1323750"/>
    <lineage>
        <taxon>Bacteria</taxon>
        <taxon>Pseudomonadati</taxon>
        <taxon>Pseudomonadota</taxon>
        <taxon>Alphaproteobacteria</taxon>
        <taxon>Rhodobacterales</taxon>
        <taxon>Paracoccaceae</taxon>
        <taxon>Lacimonas</taxon>
    </lineage>
</organism>
<dbReference type="Gene3D" id="3.40.50.200">
    <property type="entry name" value="Peptidase S8/S53 domain"/>
    <property type="match status" value="1"/>
</dbReference>
<keyword evidence="2" id="KW-1185">Reference proteome</keyword>
<name>A0ABW4ELT8_9RHOB</name>
<dbReference type="Gene3D" id="2.60.120.1290">
    <property type="match status" value="1"/>
</dbReference>